<dbReference type="PROSITE" id="PS50975">
    <property type="entry name" value="ATP_GRASP"/>
    <property type="match status" value="1"/>
</dbReference>
<reference evidence="3" key="1">
    <citation type="journal article" date="2021" name="Front. Microbiol.">
        <title>Comprehensive Comparative Genomics and Phenotyping of Methylobacterium Species.</title>
        <authorList>
            <person name="Alessa O."/>
            <person name="Ogura Y."/>
            <person name="Fujitani Y."/>
            <person name="Takami H."/>
            <person name="Hayashi T."/>
            <person name="Sahin N."/>
            <person name="Tani A."/>
        </authorList>
    </citation>
    <scope>NUCLEOTIDE SEQUENCE</scope>
    <source>
        <strain evidence="3">DSM 17168</strain>
    </source>
</reference>
<reference evidence="3" key="2">
    <citation type="submission" date="2021-08" db="EMBL/GenBank/DDBJ databases">
        <authorList>
            <person name="Tani A."/>
            <person name="Ola A."/>
            <person name="Ogura Y."/>
            <person name="Katsura K."/>
            <person name="Hayashi T."/>
        </authorList>
    </citation>
    <scope>NUCLEOTIDE SEQUENCE</scope>
    <source>
        <strain evidence="3">DSM 17168</strain>
    </source>
</reference>
<dbReference type="EMBL" id="BPQQ01000116">
    <property type="protein sequence ID" value="GJE04368.1"/>
    <property type="molecule type" value="Genomic_DNA"/>
</dbReference>
<feature type="domain" description="ATP-grasp" evidence="2">
    <location>
        <begin position="117"/>
        <end position="297"/>
    </location>
</feature>
<gene>
    <name evidence="3" type="ORF">GMJLKIPL_6329</name>
</gene>
<organism evidence="3 4">
    <name type="scientific">Methylobacterium isbiliense</name>
    <dbReference type="NCBI Taxonomy" id="315478"/>
    <lineage>
        <taxon>Bacteria</taxon>
        <taxon>Pseudomonadati</taxon>
        <taxon>Pseudomonadota</taxon>
        <taxon>Alphaproteobacteria</taxon>
        <taxon>Hyphomicrobiales</taxon>
        <taxon>Methylobacteriaceae</taxon>
        <taxon>Methylobacterium</taxon>
    </lineage>
</organism>
<sequence>MRILLTEGSSTSARQAITALALAGHEVAFCDPEPFCLARFSRLVARRHRCPPLGTDPEGFRVVLRGLLATGTTDVLLPIHEQGYLVARVADELRPHAALALPSFEAYARVQTKLGFRGLLTELGLSQPRTRLLDDPGHLLRQDTYPFVVKMALGTASRGTWLIRSAADRERAAAAIGRLAADDGPVLVQEWVSAPLEQAQAVFQQGRLVGFHATRRLIEGGGGGAALKESVRRPRVAQDLARIGAHLSWHGALSVDYFIDGSGEHPLYIDGNPRLVEPMAATLAGLNLADLLVKVSVGQPIPTCRTGEPAIRTRLSLQAILGAALGSGSRRAVLGTLARLVRGAEPFAGAREELTPIRLDPPSALPVLGLALALLARPESAPALVQRGWGAHLLTPEAMRRIRSMS</sequence>
<evidence type="ECO:0000313" key="4">
    <source>
        <dbReference type="Proteomes" id="UP001055153"/>
    </source>
</evidence>
<name>A0ABQ4SRC2_9HYPH</name>
<dbReference type="Proteomes" id="UP001055153">
    <property type="component" value="Unassembled WGS sequence"/>
</dbReference>
<dbReference type="Gene3D" id="3.30.470.20">
    <property type="entry name" value="ATP-grasp fold, B domain"/>
    <property type="match status" value="1"/>
</dbReference>
<evidence type="ECO:0000256" key="1">
    <source>
        <dbReference type="PROSITE-ProRule" id="PRU00409"/>
    </source>
</evidence>
<evidence type="ECO:0000313" key="3">
    <source>
        <dbReference type="EMBL" id="GJE04368.1"/>
    </source>
</evidence>
<dbReference type="RefSeq" id="WP_238241739.1">
    <property type="nucleotide sequence ID" value="NZ_JAUFPY010000080.1"/>
</dbReference>
<keyword evidence="1" id="KW-0547">Nucleotide-binding</keyword>
<comment type="caution">
    <text evidence="3">The sequence shown here is derived from an EMBL/GenBank/DDBJ whole genome shotgun (WGS) entry which is preliminary data.</text>
</comment>
<keyword evidence="4" id="KW-1185">Reference proteome</keyword>
<dbReference type="SUPFAM" id="SSF56059">
    <property type="entry name" value="Glutathione synthetase ATP-binding domain-like"/>
    <property type="match status" value="1"/>
</dbReference>
<protein>
    <recommendedName>
        <fullName evidence="2">ATP-grasp domain-containing protein</fullName>
    </recommendedName>
</protein>
<proteinExistence type="predicted"/>
<evidence type="ECO:0000259" key="2">
    <source>
        <dbReference type="PROSITE" id="PS50975"/>
    </source>
</evidence>
<accession>A0ABQ4SRC2</accession>
<dbReference type="InterPro" id="IPR011761">
    <property type="entry name" value="ATP-grasp"/>
</dbReference>
<keyword evidence="1" id="KW-0067">ATP-binding</keyword>